<sequence>MELILKSATSGTVKIDDATELLTLAQICKIYGVSYNGVRQRMHQYGESPSKAIDFFIEKQGGGNA</sequence>
<reference evidence="1 2" key="1">
    <citation type="submission" date="2016-03" db="EMBL/GenBank/DDBJ databases">
        <authorList>
            <consortium name="Pathogen Informatics"/>
        </authorList>
    </citation>
    <scope>NUCLEOTIDE SEQUENCE [LARGE SCALE GENOMIC DNA]</scope>
    <source>
        <strain evidence="2">e1424</strain>
    </source>
</reference>
<evidence type="ECO:0000313" key="1">
    <source>
        <dbReference type="EMBL" id="CZW63944.1"/>
    </source>
</evidence>
<gene>
    <name evidence="1" type="ORF">SAMEA2273352_00440</name>
</gene>
<dbReference type="AlphaFoldDB" id="A0A822WHT9"/>
<accession>A0A822WHT9</accession>
<evidence type="ECO:0000313" key="2">
    <source>
        <dbReference type="Proteomes" id="UP000076205"/>
    </source>
</evidence>
<comment type="caution">
    <text evidence="1">The sequence shown here is derived from an EMBL/GenBank/DDBJ whole genome shotgun (WGS) entry which is preliminary data.</text>
</comment>
<protein>
    <submittedName>
        <fullName evidence="1">Uncharacterized protein</fullName>
    </submittedName>
</protein>
<dbReference type="EMBL" id="FJYW01000001">
    <property type="protein sequence ID" value="CZW63944.1"/>
    <property type="molecule type" value="Genomic_DNA"/>
</dbReference>
<dbReference type="RefSeq" id="WP_032619579.1">
    <property type="nucleotide sequence ID" value="NZ_BPUF01000007.1"/>
</dbReference>
<name>A0A822WHT9_9ENTR</name>
<organism evidence="1 2">
    <name type="scientific">Enterobacter hormaechei</name>
    <dbReference type="NCBI Taxonomy" id="158836"/>
    <lineage>
        <taxon>Bacteria</taxon>
        <taxon>Pseudomonadati</taxon>
        <taxon>Pseudomonadota</taxon>
        <taxon>Gammaproteobacteria</taxon>
        <taxon>Enterobacterales</taxon>
        <taxon>Enterobacteriaceae</taxon>
        <taxon>Enterobacter</taxon>
        <taxon>Enterobacter cloacae complex</taxon>
    </lineage>
</organism>
<dbReference type="Proteomes" id="UP000076205">
    <property type="component" value="Unassembled WGS sequence"/>
</dbReference>
<proteinExistence type="predicted"/>
<dbReference type="KEGG" id="ehm:AB284_13090"/>